<accession>A0A0C2J6F3</accession>
<organism evidence="1 2">
    <name type="scientific">Thelohanellus kitauei</name>
    <name type="common">Myxosporean</name>
    <dbReference type="NCBI Taxonomy" id="669202"/>
    <lineage>
        <taxon>Eukaryota</taxon>
        <taxon>Metazoa</taxon>
        <taxon>Cnidaria</taxon>
        <taxon>Myxozoa</taxon>
        <taxon>Myxosporea</taxon>
        <taxon>Bivalvulida</taxon>
        <taxon>Platysporina</taxon>
        <taxon>Myxobolidae</taxon>
        <taxon>Thelohanellus</taxon>
    </lineage>
</organism>
<comment type="caution">
    <text evidence="1">The sequence shown here is derived from an EMBL/GenBank/DDBJ whole genome shotgun (WGS) entry which is preliminary data.</text>
</comment>
<keyword evidence="2" id="KW-1185">Reference proteome</keyword>
<dbReference type="EMBL" id="JWZT01004123">
    <property type="protein sequence ID" value="KII64718.1"/>
    <property type="molecule type" value="Genomic_DNA"/>
</dbReference>
<dbReference type="AlphaFoldDB" id="A0A0C2J6F3"/>
<name>A0A0C2J6F3_THEKT</name>
<evidence type="ECO:0000313" key="1">
    <source>
        <dbReference type="EMBL" id="KII64718.1"/>
    </source>
</evidence>
<dbReference type="Gene3D" id="2.10.110.10">
    <property type="entry name" value="Cysteine Rich Protein"/>
    <property type="match status" value="1"/>
</dbReference>
<evidence type="ECO:0000313" key="2">
    <source>
        <dbReference type="Proteomes" id="UP000031668"/>
    </source>
</evidence>
<dbReference type="Proteomes" id="UP000031668">
    <property type="component" value="Unassembled WGS sequence"/>
</dbReference>
<reference evidence="1 2" key="1">
    <citation type="journal article" date="2014" name="Genome Biol. Evol.">
        <title>The genome of the myxosporean Thelohanellus kitauei shows adaptations to nutrient acquisition within its fish host.</title>
        <authorList>
            <person name="Yang Y."/>
            <person name="Xiong J."/>
            <person name="Zhou Z."/>
            <person name="Huo F."/>
            <person name="Miao W."/>
            <person name="Ran C."/>
            <person name="Liu Y."/>
            <person name="Zhang J."/>
            <person name="Feng J."/>
            <person name="Wang M."/>
            <person name="Wang M."/>
            <person name="Wang L."/>
            <person name="Yao B."/>
        </authorList>
    </citation>
    <scope>NUCLEOTIDE SEQUENCE [LARGE SCALE GENOMIC DNA]</scope>
    <source>
        <strain evidence="1">Wuqing</strain>
    </source>
</reference>
<protein>
    <submittedName>
        <fullName evidence="1">Uncharacterized protein</fullName>
    </submittedName>
</protein>
<proteinExistence type="predicted"/>
<gene>
    <name evidence="1" type="ORF">RF11_05508</name>
</gene>
<sequence length="112" mass="12759">MAQKCYKCKLEIGGDAEILSTSDKVFHRHCFLYIIKLYRCSYCFEEFEESQFFEVWRKPHSSTVPCFALRITNICSLPFVAFVITGSLGKLYEALRNVGILNASSATIASKK</sequence>